<gene>
    <name evidence="1" type="ordered locus">ELI_3238</name>
</gene>
<dbReference type="HOGENOM" id="CLU_220929_0_0_9"/>
<organism evidence="1 2">
    <name type="scientific">Eubacterium callanderi</name>
    <dbReference type="NCBI Taxonomy" id="53442"/>
    <lineage>
        <taxon>Bacteria</taxon>
        <taxon>Bacillati</taxon>
        <taxon>Bacillota</taxon>
        <taxon>Clostridia</taxon>
        <taxon>Eubacteriales</taxon>
        <taxon>Eubacteriaceae</taxon>
        <taxon>Eubacterium</taxon>
    </lineage>
</organism>
<keyword evidence="2" id="KW-1185">Reference proteome</keyword>
<reference evidence="1 2" key="2">
    <citation type="journal article" date="2011" name="J. Bacteriol.">
        <title>Complete genome sequence of a carbon monoxide-utilizing acetogen, Eubacterium limosum KIST612.</title>
        <authorList>
            <person name="Roh H."/>
            <person name="Ko H.J."/>
            <person name="Kim D."/>
            <person name="Choi D.G."/>
            <person name="Park S."/>
            <person name="Kim S."/>
            <person name="Chang I.S."/>
            <person name="Choi I.G."/>
        </authorList>
    </citation>
    <scope>NUCLEOTIDE SEQUENCE [LARGE SCALE GENOMIC DNA]</scope>
    <source>
        <strain evidence="1 2">KIST612</strain>
    </source>
</reference>
<sequence>MNYKELIIELLKPVKDTRILKLIYEFVKGITGM</sequence>
<dbReference type="KEGG" id="elm:ELI_3238"/>
<reference key="1">
    <citation type="submission" date="2010-09" db="EMBL/GenBank/DDBJ databases">
        <authorList>
            <person name="Roh H."/>
            <person name="Ko H.-J."/>
            <person name="Kim D."/>
            <person name="Choi D.G."/>
            <person name="Park S."/>
            <person name="Kim S."/>
            <person name="Kim K.H."/>
            <person name="Chang I.S."/>
            <person name="Choi I.-G."/>
        </authorList>
    </citation>
    <scope>NUCLEOTIDE SEQUENCE</scope>
    <source>
        <strain>KIST612</strain>
    </source>
</reference>
<name>E3GF73_9FIRM</name>
<proteinExistence type="predicted"/>
<protein>
    <submittedName>
        <fullName evidence="1">Uncharacterized protein</fullName>
    </submittedName>
</protein>
<dbReference type="AlphaFoldDB" id="E3GF73"/>
<accession>E3GF73</accession>
<evidence type="ECO:0000313" key="2">
    <source>
        <dbReference type="Proteomes" id="UP000006873"/>
    </source>
</evidence>
<dbReference type="EMBL" id="CP002273">
    <property type="protein sequence ID" value="ADO38207.1"/>
    <property type="molecule type" value="Genomic_DNA"/>
</dbReference>
<evidence type="ECO:0000313" key="1">
    <source>
        <dbReference type="EMBL" id="ADO38207.1"/>
    </source>
</evidence>
<dbReference type="Proteomes" id="UP000006873">
    <property type="component" value="Chromosome"/>
</dbReference>